<dbReference type="EMBL" id="JAVKVH010000001">
    <property type="protein sequence ID" value="MDR7623850.1"/>
    <property type="molecule type" value="Genomic_DNA"/>
</dbReference>
<dbReference type="RefSeq" id="WP_052916059.1">
    <property type="nucleotide sequence ID" value="NZ_CAXVTB010000001.1"/>
</dbReference>
<accession>A0ABD5CXR0</accession>
<dbReference type="AlphaFoldDB" id="A0ABD5CXR0"/>
<evidence type="ECO:0000313" key="1">
    <source>
        <dbReference type="EMBL" id="MDR7623850.1"/>
    </source>
</evidence>
<organism evidence="1 2">
    <name type="scientific">Lacticaseibacillus paracasei</name>
    <name type="common">Lactobacillus paracasei</name>
    <dbReference type="NCBI Taxonomy" id="1597"/>
    <lineage>
        <taxon>Bacteria</taxon>
        <taxon>Bacillati</taxon>
        <taxon>Bacillota</taxon>
        <taxon>Bacilli</taxon>
        <taxon>Lactobacillales</taxon>
        <taxon>Lactobacillaceae</taxon>
        <taxon>Lacticaseibacillus</taxon>
    </lineage>
</organism>
<comment type="caution">
    <text evidence="1">The sequence shown here is derived from an EMBL/GenBank/DDBJ whole genome shotgun (WGS) entry which is preliminary data.</text>
</comment>
<gene>
    <name evidence="1" type="ORF">RF672_04315</name>
</gene>
<dbReference type="SUPFAM" id="SSF51658">
    <property type="entry name" value="Xylose isomerase-like"/>
    <property type="match status" value="1"/>
</dbReference>
<sequence>MQLGLKAGTDIVQIRDRLRYHPDVFEFFLTENDFSENGWYHLREMTKLVHKSVDHIIFHQPMTWHGWRTGLSVNERVHPDLYRFVIESSMRLIAYAQEVGALALIHGTYDSFNYNYIKDWNSLMVSRTVCLGRMCQISQMGGNNVVFENGIDQIFAYGDPSFENLLLKLKLPLAYDISHTFIMVHGNNDKLMASLTHLAPLIKHYHIVDSMGGKVHDSLTVGHGKIDWESVVPRMNDTASSIFEINLQNQSHCKEMLESYRCLQQVEIRL</sequence>
<dbReference type="Gene3D" id="3.20.20.150">
    <property type="entry name" value="Divalent-metal-dependent TIM barrel enzymes"/>
    <property type="match status" value="1"/>
</dbReference>
<dbReference type="Proteomes" id="UP001268544">
    <property type="component" value="Unassembled WGS sequence"/>
</dbReference>
<protein>
    <submittedName>
        <fullName evidence="1">TIM barrel protein</fullName>
    </submittedName>
</protein>
<name>A0ABD5CXR0_LACPA</name>
<proteinExistence type="predicted"/>
<dbReference type="InterPro" id="IPR036237">
    <property type="entry name" value="Xyl_isomerase-like_sf"/>
</dbReference>
<evidence type="ECO:0000313" key="2">
    <source>
        <dbReference type="Proteomes" id="UP001268544"/>
    </source>
</evidence>
<reference evidence="2" key="1">
    <citation type="submission" date="2023-07" db="EMBL/GenBank/DDBJ databases">
        <title>Lacticaseibacillus paracasei KCKM 0992.</title>
        <authorList>
            <person name="Kim T.W."/>
        </authorList>
    </citation>
    <scope>NUCLEOTIDE SEQUENCE [LARGE SCALE GENOMIC DNA]</scope>
    <source>
        <strain evidence="2">KCKM 0992</strain>
    </source>
</reference>